<evidence type="ECO:0008006" key="3">
    <source>
        <dbReference type="Google" id="ProtNLM"/>
    </source>
</evidence>
<organism evidence="1 2">
    <name type="scientific">Chondromyces crocatus</name>
    <dbReference type="NCBI Taxonomy" id="52"/>
    <lineage>
        <taxon>Bacteria</taxon>
        <taxon>Pseudomonadati</taxon>
        <taxon>Myxococcota</taxon>
        <taxon>Polyangia</taxon>
        <taxon>Polyangiales</taxon>
        <taxon>Polyangiaceae</taxon>
        <taxon>Chondromyces</taxon>
    </lineage>
</organism>
<sequence>MRLRAWMVATTLTTAACDPTCTPGSSSRGGDTTAGAAYIATTRGVTVLEHGTVNEPADLASVLTGMALTSDGTLYLGAYDPLRLRNGRVTTLPELWDGVALAPDGKVWLATGSTVTLLHRDTVSKIPTPERARAIAIPRSGEVFVIGAHDLYRLDGQTWTKDDALARVLGPGRPLKDLLAGPSGELYVIAFDGILRRDTTGSWHPLPIGAQMLTYGQVSSKGLFPLTTRTGLHLVDENGTVRQLDVPLSPASVSAIAIDDADRLWLGAVSGLHILSADGKPLQHWPAGSLPGRAERIAIHREGPILPETPPAPVLGSVTGTVLLGGKPLAHAKVELCTDGAYGDDLCGRAGAPLVATTDAAGAFTLSQVPRDRYAFFTYERDGKQEFAPSRWIATAAAKRGRACCDTLTTDATWDLGTIEIP</sequence>
<protein>
    <recommendedName>
        <fullName evidence="3">Lipoprotein</fullName>
    </recommendedName>
</protein>
<accession>A0A0K1ECB6</accession>
<dbReference type="PROSITE" id="PS51257">
    <property type="entry name" value="PROKAR_LIPOPROTEIN"/>
    <property type="match status" value="1"/>
</dbReference>
<proteinExistence type="predicted"/>
<dbReference type="Proteomes" id="UP000067626">
    <property type="component" value="Chromosome"/>
</dbReference>
<keyword evidence="2" id="KW-1185">Reference proteome</keyword>
<name>A0A0K1ECB6_CHOCO</name>
<dbReference type="RefSeq" id="WP_050430737.1">
    <property type="nucleotide sequence ID" value="NZ_CP012159.1"/>
</dbReference>
<dbReference type="SUPFAM" id="SSF101898">
    <property type="entry name" value="NHL repeat"/>
    <property type="match status" value="1"/>
</dbReference>
<dbReference type="InterPro" id="IPR015943">
    <property type="entry name" value="WD40/YVTN_repeat-like_dom_sf"/>
</dbReference>
<evidence type="ECO:0000313" key="1">
    <source>
        <dbReference type="EMBL" id="AKT38526.1"/>
    </source>
</evidence>
<dbReference type="Gene3D" id="2.130.10.10">
    <property type="entry name" value="YVTN repeat-like/Quinoprotein amine dehydrogenase"/>
    <property type="match status" value="1"/>
</dbReference>
<dbReference type="EMBL" id="CP012159">
    <property type="protein sequence ID" value="AKT38526.1"/>
    <property type="molecule type" value="Genomic_DNA"/>
</dbReference>
<reference evidence="1 2" key="1">
    <citation type="submission" date="2015-07" db="EMBL/GenBank/DDBJ databases">
        <title>Genome analysis of myxobacterium Chondromyces crocatus Cm c5 reveals a high potential for natural compound synthesis and the genetic basis for the loss of fruiting body formation.</title>
        <authorList>
            <person name="Zaburannyi N."/>
            <person name="Bunk B."/>
            <person name="Maier J."/>
            <person name="Overmann J."/>
            <person name="Mueller R."/>
        </authorList>
    </citation>
    <scope>NUCLEOTIDE SEQUENCE [LARGE SCALE GENOMIC DNA]</scope>
    <source>
        <strain evidence="1 2">Cm c5</strain>
    </source>
</reference>
<dbReference type="AlphaFoldDB" id="A0A0K1ECB6"/>
<gene>
    <name evidence="1" type="ORF">CMC5_026730</name>
</gene>
<evidence type="ECO:0000313" key="2">
    <source>
        <dbReference type="Proteomes" id="UP000067626"/>
    </source>
</evidence>
<dbReference type="OrthoDB" id="799853at2"/>
<dbReference type="KEGG" id="ccro:CMC5_026730"/>